<evidence type="ECO:0000313" key="2">
    <source>
        <dbReference type="EMBL" id="CAB9524099.1"/>
    </source>
</evidence>
<accession>A0A9N8ES40</accession>
<dbReference type="SUPFAM" id="SSF53098">
    <property type="entry name" value="Ribonuclease H-like"/>
    <property type="match status" value="1"/>
</dbReference>
<comment type="caution">
    <text evidence="2">The sequence shown here is derived from an EMBL/GenBank/DDBJ whole genome shotgun (WGS) entry which is preliminary data.</text>
</comment>
<dbReference type="EMBL" id="CAICTM010001492">
    <property type="protein sequence ID" value="CAB9524099.1"/>
    <property type="molecule type" value="Genomic_DNA"/>
</dbReference>
<dbReference type="AlphaFoldDB" id="A0A9N8ES40"/>
<feature type="domain" description="GAG-pre-integrase" evidence="1">
    <location>
        <begin position="85"/>
        <end position="150"/>
    </location>
</feature>
<dbReference type="PANTHER" id="PTHR42648:SF18">
    <property type="entry name" value="RETROTRANSPOSON, UNCLASSIFIED-LIKE PROTEIN"/>
    <property type="match status" value="1"/>
</dbReference>
<keyword evidence="3" id="KW-1185">Reference proteome</keyword>
<reference evidence="2" key="1">
    <citation type="submission" date="2020-06" db="EMBL/GenBank/DDBJ databases">
        <authorList>
            <consortium name="Plant Systems Biology data submission"/>
        </authorList>
    </citation>
    <scope>NUCLEOTIDE SEQUENCE</scope>
    <source>
        <strain evidence="2">D6</strain>
    </source>
</reference>
<dbReference type="Pfam" id="PF13976">
    <property type="entry name" value="gag_pre-integrs"/>
    <property type="match status" value="1"/>
</dbReference>
<protein>
    <submittedName>
        <fullName evidence="2">Zinc knuckle</fullName>
    </submittedName>
</protein>
<dbReference type="Gene3D" id="3.30.420.10">
    <property type="entry name" value="Ribonuclease H-like superfamily/Ribonuclease H"/>
    <property type="match status" value="1"/>
</dbReference>
<dbReference type="InterPro" id="IPR025724">
    <property type="entry name" value="GAG-pre-integrase_dom"/>
</dbReference>
<dbReference type="InterPro" id="IPR036397">
    <property type="entry name" value="RNaseH_sf"/>
</dbReference>
<proteinExistence type="predicted"/>
<gene>
    <name evidence="2" type="ORF">SEMRO_1494_G277330.1</name>
</gene>
<dbReference type="InterPro" id="IPR012337">
    <property type="entry name" value="RNaseH-like_sf"/>
</dbReference>
<evidence type="ECO:0000313" key="3">
    <source>
        <dbReference type="Proteomes" id="UP001153069"/>
    </source>
</evidence>
<dbReference type="OrthoDB" id="47219at2759"/>
<organism evidence="2 3">
    <name type="scientific">Seminavis robusta</name>
    <dbReference type="NCBI Taxonomy" id="568900"/>
    <lineage>
        <taxon>Eukaryota</taxon>
        <taxon>Sar</taxon>
        <taxon>Stramenopiles</taxon>
        <taxon>Ochrophyta</taxon>
        <taxon>Bacillariophyta</taxon>
        <taxon>Bacillariophyceae</taxon>
        <taxon>Bacillariophycidae</taxon>
        <taxon>Naviculales</taxon>
        <taxon>Naviculaceae</taxon>
        <taxon>Seminavis</taxon>
    </lineage>
</organism>
<dbReference type="PANTHER" id="PTHR42648">
    <property type="entry name" value="TRANSPOSASE, PUTATIVE-RELATED"/>
    <property type="match status" value="1"/>
</dbReference>
<dbReference type="InterPro" id="IPR039537">
    <property type="entry name" value="Retrotran_Ty1/copia-like"/>
</dbReference>
<dbReference type="GO" id="GO:0003676">
    <property type="term" value="F:nucleic acid binding"/>
    <property type="evidence" value="ECO:0007669"/>
    <property type="project" value="InterPro"/>
</dbReference>
<name>A0A9N8ES40_9STRA</name>
<evidence type="ECO:0000259" key="1">
    <source>
        <dbReference type="Pfam" id="PF13976"/>
    </source>
</evidence>
<dbReference type="Proteomes" id="UP001153069">
    <property type="component" value="Unassembled WGS sequence"/>
</dbReference>
<sequence length="371" mass="40620">MPGMLKKLTGLAVGLTIEGIVLQTYTGKHIVLDYQATTLSGIKGDPSRQEVKAFINAINNIPTCIGYHPSEISSATVTLHNLTTTVDTHIISLSDPEKELVHWHQRLGHLDFRKIQFLVKAGMLAVSPNRRTLHTLSQVPKCAACQFGKQTVLTSKTPSKNTGAVHDKPPTLKDGKVSPGSFCLDHQVCSTKGVKQTSHGGANSHCYIGGLNAVCCRSSTVLHFPQDHLNTHETLEAIKLLEMFCLDHGVVPTEYVTDSGATFTSKAYKDSLLAENKQSFAGTGVHHHNAVAERAIRTIMSIAHTMMLHSAIHWPSMADATLWPAHGCGPFSFHFNRVPKVDSGQSPLDIFMGTRQPQRRLQDLHLWGCIF</sequence>